<keyword evidence="1" id="KW-0812">Transmembrane</keyword>
<dbReference type="EMBL" id="WAEM01000004">
    <property type="protein sequence ID" value="KAB1155696.1"/>
    <property type="molecule type" value="Genomic_DNA"/>
</dbReference>
<sequence>MNEYNFILQYFNQFPLIIKVVWITSVILMTNVFILIIYLRYLRNKLRVKSSLESKCQMYFESSLITYLYSGNEEEDFSIEQKKIIKELKGVTSEAFKRKVLIATLLKLRNEITGEIADSIDKLYIELGLLQYPLSKLRHKKWDVIANAIRELTLFQVKGIQSVVMKNINHPKKEVRKEMQLYLVQLFTFKGLEFLNLLQTPLSEWDQIQLLEILQKSDDQDITDIKPWLKSTNESVVSFALKLARLYNQYEVKDEIIALLNHKNELIRVNAIESLNHLNVLEAKVVLKSNFIETSLDEQIAFVKMLENTYESSDKFFLLDYRNHENQEIKLIIMEIMKNLNFEEYYLYDTELFEDITNKKTTA</sequence>
<keyword evidence="1" id="KW-1133">Transmembrane helix</keyword>
<feature type="transmembrane region" description="Helical" evidence="1">
    <location>
        <begin position="20"/>
        <end position="39"/>
    </location>
</feature>
<dbReference type="Gene3D" id="1.25.10.10">
    <property type="entry name" value="Leucine-rich Repeat Variant"/>
    <property type="match status" value="1"/>
</dbReference>
<protein>
    <recommendedName>
        <fullName evidence="4">HEAT repeat domain-containing protein</fullName>
    </recommendedName>
</protein>
<dbReference type="Proteomes" id="UP000490922">
    <property type="component" value="Unassembled WGS sequence"/>
</dbReference>
<gene>
    <name evidence="2" type="ORF">F6464_09230</name>
</gene>
<dbReference type="AlphaFoldDB" id="A0A7J5ADN4"/>
<dbReference type="InterPro" id="IPR016024">
    <property type="entry name" value="ARM-type_fold"/>
</dbReference>
<dbReference type="OrthoDB" id="1454284at2"/>
<dbReference type="SUPFAM" id="SSF48371">
    <property type="entry name" value="ARM repeat"/>
    <property type="match status" value="1"/>
</dbReference>
<evidence type="ECO:0000256" key="1">
    <source>
        <dbReference type="SAM" id="Phobius"/>
    </source>
</evidence>
<accession>A0A7J5ADN4</accession>
<keyword evidence="3" id="KW-1185">Reference proteome</keyword>
<dbReference type="InterPro" id="IPR011989">
    <property type="entry name" value="ARM-like"/>
</dbReference>
<keyword evidence="1" id="KW-0472">Membrane</keyword>
<dbReference type="RefSeq" id="WP_151107526.1">
    <property type="nucleotide sequence ID" value="NZ_WAEM01000004.1"/>
</dbReference>
<evidence type="ECO:0000313" key="2">
    <source>
        <dbReference type="EMBL" id="KAB1155696.1"/>
    </source>
</evidence>
<organism evidence="2 3">
    <name type="scientific">Flavobacterium luteum</name>
    <dbReference type="NCBI Taxonomy" id="2026654"/>
    <lineage>
        <taxon>Bacteria</taxon>
        <taxon>Pseudomonadati</taxon>
        <taxon>Bacteroidota</taxon>
        <taxon>Flavobacteriia</taxon>
        <taxon>Flavobacteriales</taxon>
        <taxon>Flavobacteriaceae</taxon>
        <taxon>Flavobacterium</taxon>
    </lineage>
</organism>
<proteinExistence type="predicted"/>
<name>A0A7J5ADN4_9FLAO</name>
<comment type="caution">
    <text evidence="2">The sequence shown here is derived from an EMBL/GenBank/DDBJ whole genome shotgun (WGS) entry which is preliminary data.</text>
</comment>
<evidence type="ECO:0000313" key="3">
    <source>
        <dbReference type="Proteomes" id="UP000490922"/>
    </source>
</evidence>
<evidence type="ECO:0008006" key="4">
    <source>
        <dbReference type="Google" id="ProtNLM"/>
    </source>
</evidence>
<reference evidence="2 3" key="1">
    <citation type="submission" date="2019-09" db="EMBL/GenBank/DDBJ databases">
        <title>Flavobacterium sp. nov., isolated from glacier ice.</title>
        <authorList>
            <person name="Liu Q."/>
        </authorList>
    </citation>
    <scope>NUCLEOTIDE SEQUENCE [LARGE SCALE GENOMIC DNA]</scope>
    <source>
        <strain evidence="2 3">NBRC 112527</strain>
    </source>
</reference>